<dbReference type="Proteomes" id="UP000236319">
    <property type="component" value="Unassembled WGS sequence"/>
</dbReference>
<accession>A0A2H6KIY8</accession>
<keyword evidence="2" id="KW-1185">Reference proteome</keyword>
<gene>
    <name evidence="1" type="ORF">BOVATA_044340</name>
</gene>
<dbReference type="AlphaFoldDB" id="A0A2H6KIY8"/>
<reference evidence="1 2" key="1">
    <citation type="journal article" date="2017" name="BMC Genomics">
        <title>Whole-genome assembly of Babesia ovata and comparative genomics between closely related pathogens.</title>
        <authorList>
            <person name="Yamagishi J."/>
            <person name="Asada M."/>
            <person name="Hakimi H."/>
            <person name="Tanaka T.Q."/>
            <person name="Sugimoto C."/>
            <person name="Kawazu S."/>
        </authorList>
    </citation>
    <scope>NUCLEOTIDE SEQUENCE [LARGE SCALE GENOMIC DNA]</scope>
    <source>
        <strain evidence="1 2">Miyake</strain>
    </source>
</reference>
<dbReference type="RefSeq" id="XP_028869184.1">
    <property type="nucleotide sequence ID" value="XM_029013351.1"/>
</dbReference>
<name>A0A2H6KIY8_9APIC</name>
<dbReference type="EMBL" id="BDSA01000009">
    <property type="protein sequence ID" value="GBE62941.1"/>
    <property type="molecule type" value="Genomic_DNA"/>
</dbReference>
<evidence type="ECO:0000313" key="1">
    <source>
        <dbReference type="EMBL" id="GBE62941.1"/>
    </source>
</evidence>
<dbReference type="PROSITE" id="PS51257">
    <property type="entry name" value="PROKAR_LIPOPROTEIN"/>
    <property type="match status" value="1"/>
</dbReference>
<sequence length="182" mass="19884">MSFISFRYHGTINSSASCILPDLLLQYAEDLLINIVYASSGGFVSSRLSKLTSQPLSHPLGRVDLRRDGGVLGGADLCFVGEPFELCGGLSGPVGELVEDEIDGGFQVAFIVLISVVTKQFRIISNIRVYARNINARKLRIKLLGKCVAKALNIFQMLSGLSRTAVNKYQPTCSIYVSFNKF</sequence>
<dbReference type="VEuPathDB" id="PiroplasmaDB:BOVATA_044340"/>
<proteinExistence type="predicted"/>
<comment type="caution">
    <text evidence="1">The sequence shown here is derived from an EMBL/GenBank/DDBJ whole genome shotgun (WGS) entry which is preliminary data.</text>
</comment>
<dbReference type="GeneID" id="39876711"/>
<evidence type="ECO:0000313" key="2">
    <source>
        <dbReference type="Proteomes" id="UP000236319"/>
    </source>
</evidence>
<protein>
    <submittedName>
        <fullName evidence="1">PHP domain-containing protein, putative</fullName>
    </submittedName>
</protein>
<organism evidence="1 2">
    <name type="scientific">Babesia ovata</name>
    <dbReference type="NCBI Taxonomy" id="189622"/>
    <lineage>
        <taxon>Eukaryota</taxon>
        <taxon>Sar</taxon>
        <taxon>Alveolata</taxon>
        <taxon>Apicomplexa</taxon>
        <taxon>Aconoidasida</taxon>
        <taxon>Piroplasmida</taxon>
        <taxon>Babesiidae</taxon>
        <taxon>Babesia</taxon>
    </lineage>
</organism>